<evidence type="ECO:0000313" key="1">
    <source>
        <dbReference type="EMBL" id="MFC0392662.1"/>
    </source>
</evidence>
<dbReference type="InterPro" id="IPR009959">
    <property type="entry name" value="Cyclase_SnoaL-like"/>
</dbReference>
<dbReference type="Pfam" id="PF07366">
    <property type="entry name" value="SnoaL"/>
    <property type="match status" value="1"/>
</dbReference>
<accession>A0ABV6JAT1</accession>
<keyword evidence="2" id="KW-1185">Reference proteome</keyword>
<evidence type="ECO:0000313" key="2">
    <source>
        <dbReference type="Proteomes" id="UP001589818"/>
    </source>
</evidence>
<dbReference type="PANTHER" id="PTHR38436:SF1">
    <property type="entry name" value="ESTER CYCLASE"/>
    <property type="match status" value="1"/>
</dbReference>
<dbReference type="InterPro" id="IPR032710">
    <property type="entry name" value="NTF2-like_dom_sf"/>
</dbReference>
<dbReference type="SUPFAM" id="SSF54427">
    <property type="entry name" value="NTF2-like"/>
    <property type="match status" value="1"/>
</dbReference>
<dbReference type="RefSeq" id="WP_204822730.1">
    <property type="nucleotide sequence ID" value="NZ_JANHOF010000044.1"/>
</dbReference>
<gene>
    <name evidence="1" type="ORF">ACFFJ8_14925</name>
</gene>
<dbReference type="Gene3D" id="3.10.450.50">
    <property type="match status" value="1"/>
</dbReference>
<reference evidence="1 2" key="1">
    <citation type="submission" date="2024-09" db="EMBL/GenBank/DDBJ databases">
        <authorList>
            <person name="Sun Q."/>
            <person name="Mori K."/>
        </authorList>
    </citation>
    <scope>NUCLEOTIDE SEQUENCE [LARGE SCALE GENOMIC DNA]</scope>
    <source>
        <strain evidence="1 2">CCM 4839</strain>
    </source>
</reference>
<comment type="caution">
    <text evidence="1">The sequence shown here is derived from an EMBL/GenBank/DDBJ whole genome shotgun (WGS) entry which is preliminary data.</text>
</comment>
<dbReference type="Proteomes" id="UP001589818">
    <property type="component" value="Unassembled WGS sequence"/>
</dbReference>
<proteinExistence type="predicted"/>
<dbReference type="EMBL" id="JBHLVF010000022">
    <property type="protein sequence ID" value="MFC0392662.1"/>
    <property type="molecule type" value="Genomic_DNA"/>
</dbReference>
<protein>
    <submittedName>
        <fullName evidence="1">Ester cyclase</fullName>
    </submittedName>
</protein>
<sequence length="134" mass="14805">MENTDNAKLYDRWMEMWNGNLDLANSIVDEDCVVHQAGSDGFRGPNGVMRMVQMGREPFSSIHFALEVGPIVDGDTLSARWTSRGIYRGGIPGTKAPAGTEVEFGGIDIWRLKSGKIIEYWVSSDGLHLMAQLS</sequence>
<dbReference type="PANTHER" id="PTHR38436">
    <property type="entry name" value="POLYKETIDE CYCLASE SNOAL-LIKE DOMAIN"/>
    <property type="match status" value="1"/>
</dbReference>
<organism evidence="1 2">
    <name type="scientific">Paenibacillus mendelii</name>
    <dbReference type="NCBI Taxonomy" id="206163"/>
    <lineage>
        <taxon>Bacteria</taxon>
        <taxon>Bacillati</taxon>
        <taxon>Bacillota</taxon>
        <taxon>Bacilli</taxon>
        <taxon>Bacillales</taxon>
        <taxon>Paenibacillaceae</taxon>
        <taxon>Paenibacillus</taxon>
    </lineage>
</organism>
<name>A0ABV6JAT1_9BACL</name>